<dbReference type="RefSeq" id="WP_008585254.1">
    <property type="nucleotide sequence ID" value="NZ_CP007035.1"/>
</dbReference>
<name>W0F2V8_9BACT</name>
<evidence type="ECO:0000313" key="3">
    <source>
        <dbReference type="Proteomes" id="UP000003586"/>
    </source>
</evidence>
<dbReference type="EMBL" id="CP007035">
    <property type="protein sequence ID" value="AHF17375.1"/>
    <property type="molecule type" value="Genomic_DNA"/>
</dbReference>
<gene>
    <name evidence="2" type="ORF">NIASO_06400</name>
</gene>
<protein>
    <submittedName>
        <fullName evidence="2">Uncharacterized protein</fullName>
    </submittedName>
</protein>
<feature type="chain" id="PRO_5004788555" evidence="1">
    <location>
        <begin position="29"/>
        <end position="307"/>
    </location>
</feature>
<organism evidence="2 3">
    <name type="scientific">Niabella soli DSM 19437</name>
    <dbReference type="NCBI Taxonomy" id="929713"/>
    <lineage>
        <taxon>Bacteria</taxon>
        <taxon>Pseudomonadati</taxon>
        <taxon>Bacteroidota</taxon>
        <taxon>Chitinophagia</taxon>
        <taxon>Chitinophagales</taxon>
        <taxon>Chitinophagaceae</taxon>
        <taxon>Niabella</taxon>
    </lineage>
</organism>
<keyword evidence="1" id="KW-0732">Signal</keyword>
<sequence length="307" mass="35214">MNSFRKVSTYARFIFSGLFFLSSVSLHATPDRNDTARKSTAAEALAYLNGIGKLSQSKWWPNVAPGLLLQNLKTFTTQPFAFYEGKATNFCSYSAITYIPLTYDPLGFATFMIELYRNGKAKMGKEQLKPSRPVRTEAGLLRYKGSLDINAAGQMWFLTLADHFKGYINRLNFRFQKGDENTLWSATNYAKFNRMLRRLFPGTVKARGSDLFKPHINNLADFLEEKLQKGIVFLYLNNKKLHRITHARSLVNMATHYVLLTGIRDLPNEQVEFIYWDYGAKIVQQLPARFLDNIIYGITLWSPGKQK</sequence>
<feature type="signal peptide" evidence="1">
    <location>
        <begin position="1"/>
        <end position="28"/>
    </location>
</feature>
<dbReference type="AlphaFoldDB" id="W0F2V8"/>
<dbReference type="Proteomes" id="UP000003586">
    <property type="component" value="Chromosome"/>
</dbReference>
<evidence type="ECO:0000256" key="1">
    <source>
        <dbReference type="SAM" id="SignalP"/>
    </source>
</evidence>
<accession>W0F2V8</accession>
<proteinExistence type="predicted"/>
<dbReference type="KEGG" id="nso:NIASO_06400"/>
<keyword evidence="3" id="KW-1185">Reference proteome</keyword>
<evidence type="ECO:0000313" key="2">
    <source>
        <dbReference type="EMBL" id="AHF17375.1"/>
    </source>
</evidence>
<dbReference type="STRING" id="929713.NIASO_06400"/>
<dbReference type="HOGENOM" id="CLU_969075_0_0_10"/>
<reference evidence="2 3" key="1">
    <citation type="submission" date="2013-12" db="EMBL/GenBank/DDBJ databases">
        <authorList>
            <consortium name="DOE Joint Genome Institute"/>
            <person name="Eisen J."/>
            <person name="Huntemann M."/>
            <person name="Han J."/>
            <person name="Chen A."/>
            <person name="Kyrpides N."/>
            <person name="Mavromatis K."/>
            <person name="Markowitz V."/>
            <person name="Palaniappan K."/>
            <person name="Ivanova N."/>
            <person name="Schaumberg A."/>
            <person name="Pati A."/>
            <person name="Liolios K."/>
            <person name="Nordberg H.P."/>
            <person name="Cantor M.N."/>
            <person name="Hua S.X."/>
            <person name="Woyke T."/>
        </authorList>
    </citation>
    <scope>NUCLEOTIDE SEQUENCE [LARGE SCALE GENOMIC DNA]</scope>
    <source>
        <strain evidence="3">DSM 19437</strain>
    </source>
</reference>